<comment type="caution">
    <text evidence="1">The sequence shown here is derived from an EMBL/GenBank/DDBJ whole genome shotgun (WGS) entry which is preliminary data.</text>
</comment>
<dbReference type="PANTHER" id="PTHR35285">
    <property type="entry name" value="2-C-METHYL-D-ERYTHRITOL 4-PHOSPHATE CYTIDYLYLTRANSFERASE"/>
    <property type="match status" value="1"/>
</dbReference>
<sequence>MAFPFVDASEESSNMEGSFITGFTDHCGYGLERKNVVVLESCAVDGYQKLANLQSAHDYLVSRVEKRQ</sequence>
<protein>
    <submittedName>
        <fullName evidence="1">Uncharacterized protein</fullName>
    </submittedName>
</protein>
<dbReference type="Proteomes" id="UP001420932">
    <property type="component" value="Unassembled WGS sequence"/>
</dbReference>
<proteinExistence type="predicted"/>
<evidence type="ECO:0000313" key="2">
    <source>
        <dbReference type="Proteomes" id="UP001420932"/>
    </source>
</evidence>
<gene>
    <name evidence="1" type="ORF">Syun_017491</name>
</gene>
<dbReference type="PANTHER" id="PTHR35285:SF1">
    <property type="entry name" value="2-C-METHYL-D-ERYTHRITOL 4-PHOSPHATE CYTIDYLYLTRANSFERASE"/>
    <property type="match status" value="1"/>
</dbReference>
<dbReference type="EMBL" id="JBBNAF010000007">
    <property type="protein sequence ID" value="KAK9128694.1"/>
    <property type="molecule type" value="Genomic_DNA"/>
</dbReference>
<organism evidence="1 2">
    <name type="scientific">Stephania yunnanensis</name>
    <dbReference type="NCBI Taxonomy" id="152371"/>
    <lineage>
        <taxon>Eukaryota</taxon>
        <taxon>Viridiplantae</taxon>
        <taxon>Streptophyta</taxon>
        <taxon>Embryophyta</taxon>
        <taxon>Tracheophyta</taxon>
        <taxon>Spermatophyta</taxon>
        <taxon>Magnoliopsida</taxon>
        <taxon>Ranunculales</taxon>
        <taxon>Menispermaceae</taxon>
        <taxon>Menispermoideae</taxon>
        <taxon>Cissampelideae</taxon>
        <taxon>Stephania</taxon>
    </lineage>
</organism>
<reference evidence="1 2" key="1">
    <citation type="submission" date="2024-01" db="EMBL/GenBank/DDBJ databases">
        <title>Genome assemblies of Stephania.</title>
        <authorList>
            <person name="Yang L."/>
        </authorList>
    </citation>
    <scope>NUCLEOTIDE SEQUENCE [LARGE SCALE GENOMIC DNA]</scope>
    <source>
        <strain evidence="1">YNDBR</strain>
        <tissue evidence="1">Leaf</tissue>
    </source>
</reference>
<dbReference type="AlphaFoldDB" id="A0AAP0P3F0"/>
<evidence type="ECO:0000313" key="1">
    <source>
        <dbReference type="EMBL" id="KAK9128694.1"/>
    </source>
</evidence>
<name>A0AAP0P3F0_9MAGN</name>
<accession>A0AAP0P3F0</accession>
<keyword evidence="2" id="KW-1185">Reference proteome</keyword>